<dbReference type="PANTHER" id="PTHR24258:SF116">
    <property type="entry name" value="FI16631P1-RELATED"/>
    <property type="match status" value="1"/>
</dbReference>
<protein>
    <recommendedName>
        <fullName evidence="3">Peptidase S1 domain-containing protein</fullName>
    </recommendedName>
</protein>
<dbReference type="EMBL" id="GL732528">
    <property type="protein sequence ID" value="EFX87197.1"/>
    <property type="molecule type" value="Genomic_DNA"/>
</dbReference>
<dbReference type="InterPro" id="IPR043504">
    <property type="entry name" value="Peptidase_S1_PA_chymotrypsin"/>
</dbReference>
<name>E9FZV3_DAPPU</name>
<organism evidence="4 5">
    <name type="scientific">Daphnia pulex</name>
    <name type="common">Water flea</name>
    <dbReference type="NCBI Taxonomy" id="6669"/>
    <lineage>
        <taxon>Eukaryota</taxon>
        <taxon>Metazoa</taxon>
        <taxon>Ecdysozoa</taxon>
        <taxon>Arthropoda</taxon>
        <taxon>Crustacea</taxon>
        <taxon>Branchiopoda</taxon>
        <taxon>Diplostraca</taxon>
        <taxon>Cladocera</taxon>
        <taxon>Anomopoda</taxon>
        <taxon>Daphniidae</taxon>
        <taxon>Daphnia</taxon>
    </lineage>
</organism>
<dbReference type="GO" id="GO:0004252">
    <property type="term" value="F:serine-type endopeptidase activity"/>
    <property type="evidence" value="ECO:0007669"/>
    <property type="project" value="InterPro"/>
</dbReference>
<dbReference type="SUPFAM" id="SSF50494">
    <property type="entry name" value="Trypsin-like serine proteases"/>
    <property type="match status" value="1"/>
</dbReference>
<dbReference type="InParanoid" id="E9FZV3"/>
<dbReference type="InterPro" id="IPR009003">
    <property type="entry name" value="Peptidase_S1_PA"/>
</dbReference>
<dbReference type="KEGG" id="dpx:DAPPUDRAFT_236061"/>
<dbReference type="OrthoDB" id="546450at2759"/>
<accession>E9FZV3</accession>
<dbReference type="HOGENOM" id="CLU_006842_4_0_1"/>
<evidence type="ECO:0000256" key="1">
    <source>
        <dbReference type="SAM" id="MobiDB-lite"/>
    </source>
</evidence>
<dbReference type="Pfam" id="PF00089">
    <property type="entry name" value="Trypsin"/>
    <property type="match status" value="1"/>
</dbReference>
<dbReference type="PhylomeDB" id="E9FZV3"/>
<evidence type="ECO:0000256" key="2">
    <source>
        <dbReference type="SAM" id="SignalP"/>
    </source>
</evidence>
<feature type="compositionally biased region" description="Low complexity" evidence="1">
    <location>
        <begin position="43"/>
        <end position="56"/>
    </location>
</feature>
<keyword evidence="5" id="KW-1185">Reference proteome</keyword>
<evidence type="ECO:0000313" key="4">
    <source>
        <dbReference type="EMBL" id="EFX87197.1"/>
    </source>
</evidence>
<dbReference type="Gene3D" id="2.40.10.10">
    <property type="entry name" value="Trypsin-like serine proteases"/>
    <property type="match status" value="1"/>
</dbReference>
<dbReference type="GO" id="GO:0006508">
    <property type="term" value="P:proteolysis"/>
    <property type="evidence" value="ECO:0007669"/>
    <property type="project" value="InterPro"/>
</dbReference>
<sequence>MKTSSVVCLLALVVMVSTTPQVPVPFYPVPGIPISNDNSKSKPIAPTVPVPGVTPAESKPKEWLSSTPTVADRSRCLADYRSKKPDAPPPTSIGMASPHQYPFLVSFVDIYEETKELNFYCSGSLISPTQILTFDSCLTNSLYYIKIPLENLRVRLGTQYLNETHNYAQMTRKVKEIIFDDILIVTMDSPVEYSDTISPVCLVPDCFDDDSGQSVIATGWKYPPHSYELETKLKAFVGFVRLSTLLMEKCYAKDVHGNPDKTLCAQSQCGDFCNTYRGGPVVIENNSQDDTSCRFMQIGVFGNFAGHSNLSTFVRVKHYLTWIEENSK</sequence>
<dbReference type="PANTHER" id="PTHR24258">
    <property type="entry name" value="SERINE PROTEASE-RELATED"/>
    <property type="match status" value="1"/>
</dbReference>
<dbReference type="Proteomes" id="UP000000305">
    <property type="component" value="Unassembled WGS sequence"/>
</dbReference>
<evidence type="ECO:0000259" key="3">
    <source>
        <dbReference type="PROSITE" id="PS50240"/>
    </source>
</evidence>
<feature type="region of interest" description="Disordered" evidence="1">
    <location>
        <begin position="38"/>
        <end position="65"/>
    </location>
</feature>
<gene>
    <name evidence="4" type="ORF">DAPPUDRAFT_236061</name>
</gene>
<dbReference type="InterPro" id="IPR001254">
    <property type="entry name" value="Trypsin_dom"/>
</dbReference>
<feature type="signal peptide" evidence="2">
    <location>
        <begin position="1"/>
        <end position="18"/>
    </location>
</feature>
<feature type="chain" id="PRO_5003236549" description="Peptidase S1 domain-containing protein" evidence="2">
    <location>
        <begin position="19"/>
        <end position="328"/>
    </location>
</feature>
<keyword evidence="2" id="KW-0732">Signal</keyword>
<evidence type="ECO:0000313" key="5">
    <source>
        <dbReference type="Proteomes" id="UP000000305"/>
    </source>
</evidence>
<dbReference type="eggNOG" id="KOG3627">
    <property type="taxonomic scope" value="Eukaryota"/>
</dbReference>
<proteinExistence type="predicted"/>
<dbReference type="SMART" id="SM00020">
    <property type="entry name" value="Tryp_SPc"/>
    <property type="match status" value="1"/>
</dbReference>
<dbReference type="PROSITE" id="PS50240">
    <property type="entry name" value="TRYPSIN_DOM"/>
    <property type="match status" value="1"/>
</dbReference>
<dbReference type="AlphaFoldDB" id="E9FZV3"/>
<reference evidence="4 5" key="1">
    <citation type="journal article" date="2011" name="Science">
        <title>The ecoresponsive genome of Daphnia pulex.</title>
        <authorList>
            <person name="Colbourne J.K."/>
            <person name="Pfrender M.E."/>
            <person name="Gilbert D."/>
            <person name="Thomas W.K."/>
            <person name="Tucker A."/>
            <person name="Oakley T.H."/>
            <person name="Tokishita S."/>
            <person name="Aerts A."/>
            <person name="Arnold G.J."/>
            <person name="Basu M.K."/>
            <person name="Bauer D.J."/>
            <person name="Caceres C.E."/>
            <person name="Carmel L."/>
            <person name="Casola C."/>
            <person name="Choi J.H."/>
            <person name="Detter J.C."/>
            <person name="Dong Q."/>
            <person name="Dusheyko S."/>
            <person name="Eads B.D."/>
            <person name="Frohlich T."/>
            <person name="Geiler-Samerotte K.A."/>
            <person name="Gerlach D."/>
            <person name="Hatcher P."/>
            <person name="Jogdeo S."/>
            <person name="Krijgsveld J."/>
            <person name="Kriventseva E.V."/>
            <person name="Kultz D."/>
            <person name="Laforsch C."/>
            <person name="Lindquist E."/>
            <person name="Lopez J."/>
            <person name="Manak J.R."/>
            <person name="Muller J."/>
            <person name="Pangilinan J."/>
            <person name="Patwardhan R.P."/>
            <person name="Pitluck S."/>
            <person name="Pritham E.J."/>
            <person name="Rechtsteiner A."/>
            <person name="Rho M."/>
            <person name="Rogozin I.B."/>
            <person name="Sakarya O."/>
            <person name="Salamov A."/>
            <person name="Schaack S."/>
            <person name="Shapiro H."/>
            <person name="Shiga Y."/>
            <person name="Skalitzky C."/>
            <person name="Smith Z."/>
            <person name="Souvorov A."/>
            <person name="Sung W."/>
            <person name="Tang Z."/>
            <person name="Tsuchiya D."/>
            <person name="Tu H."/>
            <person name="Vos H."/>
            <person name="Wang M."/>
            <person name="Wolf Y.I."/>
            <person name="Yamagata H."/>
            <person name="Yamada T."/>
            <person name="Ye Y."/>
            <person name="Shaw J.R."/>
            <person name="Andrews J."/>
            <person name="Crease T.J."/>
            <person name="Tang H."/>
            <person name="Lucas S.M."/>
            <person name="Robertson H.M."/>
            <person name="Bork P."/>
            <person name="Koonin E.V."/>
            <person name="Zdobnov E.M."/>
            <person name="Grigoriev I.V."/>
            <person name="Lynch M."/>
            <person name="Boore J.L."/>
        </authorList>
    </citation>
    <scope>NUCLEOTIDE SEQUENCE [LARGE SCALE GENOMIC DNA]</scope>
</reference>
<feature type="domain" description="Peptidase S1" evidence="3">
    <location>
        <begin position="92"/>
        <end position="328"/>
    </location>
</feature>